<evidence type="ECO:0000313" key="1">
    <source>
        <dbReference type="EMBL" id="KKL60015.1"/>
    </source>
</evidence>
<accession>A0A0F9FRL6</accession>
<comment type="caution">
    <text evidence="1">The sequence shown here is derived from an EMBL/GenBank/DDBJ whole genome shotgun (WGS) entry which is preliminary data.</text>
</comment>
<dbReference type="AlphaFoldDB" id="A0A0F9FRL6"/>
<reference evidence="1" key="1">
    <citation type="journal article" date="2015" name="Nature">
        <title>Complex archaea that bridge the gap between prokaryotes and eukaryotes.</title>
        <authorList>
            <person name="Spang A."/>
            <person name="Saw J.H."/>
            <person name="Jorgensen S.L."/>
            <person name="Zaremba-Niedzwiedzka K."/>
            <person name="Martijn J."/>
            <person name="Lind A.E."/>
            <person name="van Eijk R."/>
            <person name="Schleper C."/>
            <person name="Guy L."/>
            <person name="Ettema T.J."/>
        </authorList>
    </citation>
    <scope>NUCLEOTIDE SEQUENCE</scope>
</reference>
<sequence length="99" mass="11076">MDPLAERIIKNEDQNLIDGLTPASILVTDNDEIKFSFAVFKNVNPSNAKVICIDYTDDYQYGITYGQIIKDLGRCIFMQIVKSNIIYAGRSGKVVARIA</sequence>
<dbReference type="EMBL" id="LAZR01029291">
    <property type="protein sequence ID" value="KKL60015.1"/>
    <property type="molecule type" value="Genomic_DNA"/>
</dbReference>
<gene>
    <name evidence="1" type="ORF">LCGC14_2209590</name>
</gene>
<protein>
    <submittedName>
        <fullName evidence="1">Uncharacterized protein</fullName>
    </submittedName>
</protein>
<proteinExistence type="predicted"/>
<organism evidence="1">
    <name type="scientific">marine sediment metagenome</name>
    <dbReference type="NCBI Taxonomy" id="412755"/>
    <lineage>
        <taxon>unclassified sequences</taxon>
        <taxon>metagenomes</taxon>
        <taxon>ecological metagenomes</taxon>
    </lineage>
</organism>
<name>A0A0F9FRL6_9ZZZZ</name>